<keyword evidence="9" id="KW-0966">Cell projection</keyword>
<proteinExistence type="inferred from homology"/>
<comment type="similarity">
    <text evidence="3">Belongs to the BBS5 family.</text>
</comment>
<dbReference type="InterPro" id="IPR014003">
    <property type="entry name" value="BBS5_PH"/>
</dbReference>
<accession>A0A9W7GGI4</accession>
<dbReference type="InterPro" id="IPR011993">
    <property type="entry name" value="PH-like_dom_sf"/>
</dbReference>
<evidence type="ECO:0000256" key="8">
    <source>
        <dbReference type="ARBA" id="ARBA00023212"/>
    </source>
</evidence>
<comment type="subcellular location">
    <subcellularLocation>
        <location evidence="1">Cell projection</location>
        <location evidence="1">Cilium membrane</location>
    </subcellularLocation>
    <subcellularLocation>
        <location evidence="2">Cytoplasm</location>
        <location evidence="2">Cytoskeleton</location>
        <location evidence="2">Microtubule organizing center</location>
        <location evidence="2">Centrosome</location>
        <location evidence="2">Centriolar satellite</location>
    </subcellularLocation>
</comment>
<dbReference type="PANTHER" id="PTHR21351">
    <property type="entry name" value="BARDET-BIEDL SYNDROME PROTEIN 5"/>
    <property type="match status" value="1"/>
</dbReference>
<evidence type="ECO:0000256" key="9">
    <source>
        <dbReference type="ARBA" id="ARBA00023273"/>
    </source>
</evidence>
<evidence type="ECO:0000313" key="12">
    <source>
        <dbReference type="EMBL" id="GMI45374.1"/>
    </source>
</evidence>
<keyword evidence="5" id="KW-0963">Cytoplasm</keyword>
<dbReference type="GO" id="GO:0060271">
    <property type="term" value="P:cilium assembly"/>
    <property type="evidence" value="ECO:0007669"/>
    <property type="project" value="TreeGrafter"/>
</dbReference>
<dbReference type="AlphaFoldDB" id="A0A9W7GGI4"/>
<dbReference type="Pfam" id="PF07289">
    <property type="entry name" value="BBL5"/>
    <property type="match status" value="1"/>
</dbReference>
<dbReference type="GO" id="GO:0034451">
    <property type="term" value="C:centriolar satellite"/>
    <property type="evidence" value="ECO:0007669"/>
    <property type="project" value="UniProtKB-SubCell"/>
</dbReference>
<reference evidence="13" key="1">
    <citation type="journal article" date="2023" name="Commun. Biol.">
        <title>Genome analysis of Parmales, the sister group of diatoms, reveals the evolutionary specialization of diatoms from phago-mixotrophs to photoautotrophs.</title>
        <authorList>
            <person name="Ban H."/>
            <person name="Sato S."/>
            <person name="Yoshikawa S."/>
            <person name="Yamada K."/>
            <person name="Nakamura Y."/>
            <person name="Ichinomiya M."/>
            <person name="Sato N."/>
            <person name="Blanc-Mathieu R."/>
            <person name="Endo H."/>
            <person name="Kuwata A."/>
            <person name="Ogata H."/>
        </authorList>
    </citation>
    <scope>NUCLEOTIDE SEQUENCE [LARGE SCALE GENOMIC DNA]</scope>
</reference>
<evidence type="ECO:0000256" key="7">
    <source>
        <dbReference type="ARBA" id="ARBA00023136"/>
    </source>
</evidence>
<evidence type="ECO:0000256" key="4">
    <source>
        <dbReference type="ARBA" id="ARBA00022475"/>
    </source>
</evidence>
<dbReference type="GO" id="GO:0034464">
    <property type="term" value="C:BBSome"/>
    <property type="evidence" value="ECO:0007669"/>
    <property type="project" value="InterPro"/>
</dbReference>
<evidence type="ECO:0000256" key="2">
    <source>
        <dbReference type="ARBA" id="ARBA00004607"/>
    </source>
</evidence>
<gene>
    <name evidence="12" type="ORF">TrCOL_g8780</name>
</gene>
<keyword evidence="8" id="KW-0206">Cytoskeleton</keyword>
<protein>
    <recommendedName>
        <fullName evidence="10">BBSome complex member BBS5</fullName>
    </recommendedName>
</protein>
<dbReference type="GO" id="GO:0036064">
    <property type="term" value="C:ciliary basal body"/>
    <property type="evidence" value="ECO:0007669"/>
    <property type="project" value="TreeGrafter"/>
</dbReference>
<dbReference type="PIRSF" id="PIRSF010072">
    <property type="entry name" value="DUF1448"/>
    <property type="match status" value="1"/>
</dbReference>
<evidence type="ECO:0000259" key="11">
    <source>
        <dbReference type="SMART" id="SM00683"/>
    </source>
</evidence>
<dbReference type="GO" id="GO:0032266">
    <property type="term" value="F:phosphatidylinositol-3-phosphate binding"/>
    <property type="evidence" value="ECO:0007669"/>
    <property type="project" value="TreeGrafter"/>
</dbReference>
<dbReference type="SMART" id="SM00683">
    <property type="entry name" value="DM16"/>
    <property type="match status" value="2"/>
</dbReference>
<organism evidence="12 13">
    <name type="scientific">Triparma columacea</name>
    <dbReference type="NCBI Taxonomy" id="722753"/>
    <lineage>
        <taxon>Eukaryota</taxon>
        <taxon>Sar</taxon>
        <taxon>Stramenopiles</taxon>
        <taxon>Ochrophyta</taxon>
        <taxon>Bolidophyceae</taxon>
        <taxon>Parmales</taxon>
        <taxon>Triparmaceae</taxon>
        <taxon>Triparma</taxon>
    </lineage>
</organism>
<keyword evidence="7" id="KW-0472">Membrane</keyword>
<dbReference type="GO" id="GO:0060170">
    <property type="term" value="C:ciliary membrane"/>
    <property type="evidence" value="ECO:0007669"/>
    <property type="project" value="UniProtKB-SubCell"/>
</dbReference>
<evidence type="ECO:0000256" key="5">
    <source>
        <dbReference type="ARBA" id="ARBA00022490"/>
    </source>
</evidence>
<evidence type="ECO:0000256" key="10">
    <source>
        <dbReference type="ARBA" id="ARBA00047191"/>
    </source>
</evidence>
<comment type="caution">
    <text evidence="12">The sequence shown here is derived from an EMBL/GenBank/DDBJ whole genome shotgun (WGS) entry which is preliminary data.</text>
</comment>
<keyword evidence="13" id="KW-1185">Reference proteome</keyword>
<dbReference type="PANTHER" id="PTHR21351:SF0">
    <property type="entry name" value="BARDET-BIEDL SYNDROME 5 PROTEIN"/>
    <property type="match status" value="1"/>
</dbReference>
<dbReference type="Gene3D" id="2.30.29.30">
    <property type="entry name" value="Pleckstrin-homology domain (PH domain)/Phosphotyrosine-binding domain (PTB)"/>
    <property type="match status" value="2"/>
</dbReference>
<dbReference type="OrthoDB" id="10261999at2759"/>
<evidence type="ECO:0000256" key="3">
    <source>
        <dbReference type="ARBA" id="ARBA00005822"/>
    </source>
</evidence>
<name>A0A9W7GGI4_9STRA</name>
<dbReference type="InterPro" id="IPR006606">
    <property type="entry name" value="BBL5"/>
</dbReference>
<feature type="domain" description="BBSome complex member BBS5 PH" evidence="11">
    <location>
        <begin position="28"/>
        <end position="82"/>
    </location>
</feature>
<evidence type="ECO:0000256" key="6">
    <source>
        <dbReference type="ARBA" id="ARBA00023069"/>
    </source>
</evidence>
<sequence length="340" mass="38918">MSAGTYIWHDREIRFDTANKNLENRKGEYIIDNINSVEDTKGNNGDRGTLVVTNLRILWINHKNQRLNLSIGFNTVLTITIKKAKSKLRGSTQALFIMTKFMSSRFEFIFTSLVKNSPRLFTTIQAVLRAYETSKLYRDLKLRGSIIKDNQLQLLPFEQVSNNMNDVWNLSSEQGNLGQFYITNCRVVWHANLAQNFNVSVPYMQIKSVRIKESGRFGKALVIETQPRCGGYILGFKVHPPEKLEKALQEINSLHRIFSVNPIFGVDFKEEEDMPSLEQLKVARVDDDVEIVDDDTNNAFAAYFADGAEKTEREITFNEDIGLACETLPDGWTMQSLWKG</sequence>
<dbReference type="EMBL" id="BRYA01000245">
    <property type="protein sequence ID" value="GMI45374.1"/>
    <property type="molecule type" value="Genomic_DNA"/>
</dbReference>
<dbReference type="Proteomes" id="UP001165065">
    <property type="component" value="Unassembled WGS sequence"/>
</dbReference>
<keyword evidence="6" id="KW-0969">Cilium</keyword>
<evidence type="ECO:0000256" key="1">
    <source>
        <dbReference type="ARBA" id="ARBA00004309"/>
    </source>
</evidence>
<keyword evidence="4" id="KW-1003">Cell membrane</keyword>
<feature type="domain" description="BBSome complex member BBS5 PH" evidence="11">
    <location>
        <begin position="158"/>
        <end position="212"/>
    </location>
</feature>
<evidence type="ECO:0000313" key="13">
    <source>
        <dbReference type="Proteomes" id="UP001165065"/>
    </source>
</evidence>
<dbReference type="InterPro" id="IPR030804">
    <property type="entry name" value="BBS5/fem-3"/>
</dbReference>